<feature type="domain" description="EF-hand" evidence="7">
    <location>
        <begin position="66"/>
        <end position="101"/>
    </location>
</feature>
<dbReference type="InterPro" id="IPR002048">
    <property type="entry name" value="EF_hand_dom"/>
</dbReference>
<dbReference type="GO" id="GO:0005509">
    <property type="term" value="F:calcium ion binding"/>
    <property type="evidence" value="ECO:0007669"/>
    <property type="project" value="InterPro"/>
</dbReference>
<dbReference type="InterPro" id="IPR011992">
    <property type="entry name" value="EF-hand-dom_pair"/>
</dbReference>
<comment type="subcellular location">
    <subcellularLocation>
        <location evidence="1">Cytoplasm</location>
    </subcellularLocation>
</comment>
<evidence type="ECO:0000256" key="5">
    <source>
        <dbReference type="ARBA" id="ARBA00022837"/>
    </source>
</evidence>
<keyword evidence="2" id="KW-0963">Cytoplasm</keyword>
<evidence type="ECO:0000256" key="4">
    <source>
        <dbReference type="ARBA" id="ARBA00022737"/>
    </source>
</evidence>
<sequence>MWPLTRNRHQAPPPQPQVQQSAVPESTKRPDFASLRRWFDKVDTDRSGQITAQELQAALLEGDLNLSLGTVGCIIRQVDRSGSGTVSLEEFERLHEFLASVQDSFTRLKSDPATGRVPLPEVAVGLKSYGYDLDAAVQRALFNRFDPTRSGSMGLQEFLALTLFLRSANATFKAFDPANTGTVHLNYAQFLYAAVNSN</sequence>
<evidence type="ECO:0000256" key="2">
    <source>
        <dbReference type="ARBA" id="ARBA00022490"/>
    </source>
</evidence>
<feature type="domain" description="EF-hand" evidence="7">
    <location>
        <begin position="30"/>
        <end position="65"/>
    </location>
</feature>
<gene>
    <name evidence="8" type="ORF">HXX76_000482</name>
</gene>
<keyword evidence="5" id="KW-0106">Calcium</keyword>
<dbReference type="PROSITE" id="PS00018">
    <property type="entry name" value="EF_HAND_1"/>
    <property type="match status" value="2"/>
</dbReference>
<keyword evidence="3" id="KW-0479">Metal-binding</keyword>
<organism evidence="8 9">
    <name type="scientific">Chlamydomonas incerta</name>
    <dbReference type="NCBI Taxonomy" id="51695"/>
    <lineage>
        <taxon>Eukaryota</taxon>
        <taxon>Viridiplantae</taxon>
        <taxon>Chlorophyta</taxon>
        <taxon>core chlorophytes</taxon>
        <taxon>Chlorophyceae</taxon>
        <taxon>CS clade</taxon>
        <taxon>Chlamydomonadales</taxon>
        <taxon>Chlamydomonadaceae</taxon>
        <taxon>Chlamydomonas</taxon>
    </lineage>
</organism>
<dbReference type="GO" id="GO:0048306">
    <property type="term" value="F:calcium-dependent protein binding"/>
    <property type="evidence" value="ECO:0007669"/>
    <property type="project" value="UniProtKB-ARBA"/>
</dbReference>
<keyword evidence="4" id="KW-0677">Repeat</keyword>
<dbReference type="EMBL" id="JAEHOC010000001">
    <property type="protein sequence ID" value="KAG2445878.1"/>
    <property type="molecule type" value="Genomic_DNA"/>
</dbReference>
<dbReference type="PANTHER" id="PTHR46212">
    <property type="entry name" value="PEFLIN"/>
    <property type="match status" value="1"/>
</dbReference>
<dbReference type="OrthoDB" id="186625at2759"/>
<dbReference type="SUPFAM" id="SSF47473">
    <property type="entry name" value="EF-hand"/>
    <property type="match status" value="1"/>
</dbReference>
<evidence type="ECO:0000313" key="8">
    <source>
        <dbReference type="EMBL" id="KAG2445878.1"/>
    </source>
</evidence>
<name>A0A835WEH2_CHLIN</name>
<dbReference type="Proteomes" id="UP000650467">
    <property type="component" value="Unassembled WGS sequence"/>
</dbReference>
<proteinExistence type="predicted"/>
<keyword evidence="9" id="KW-1185">Reference proteome</keyword>
<evidence type="ECO:0000256" key="6">
    <source>
        <dbReference type="SAM" id="MobiDB-lite"/>
    </source>
</evidence>
<dbReference type="Gene3D" id="1.10.238.10">
    <property type="entry name" value="EF-hand"/>
    <property type="match status" value="1"/>
</dbReference>
<dbReference type="SMART" id="SM00054">
    <property type="entry name" value="EFh"/>
    <property type="match status" value="2"/>
</dbReference>
<evidence type="ECO:0000313" key="9">
    <source>
        <dbReference type="Proteomes" id="UP000650467"/>
    </source>
</evidence>
<evidence type="ECO:0000256" key="1">
    <source>
        <dbReference type="ARBA" id="ARBA00004496"/>
    </source>
</evidence>
<dbReference type="GO" id="GO:0005737">
    <property type="term" value="C:cytoplasm"/>
    <property type="evidence" value="ECO:0007669"/>
    <property type="project" value="UniProtKB-SubCell"/>
</dbReference>
<dbReference type="InterPro" id="IPR051426">
    <property type="entry name" value="Peflin/Sorcin_CaBP"/>
</dbReference>
<comment type="caution">
    <text evidence="8">The sequence shown here is derived from an EMBL/GenBank/DDBJ whole genome shotgun (WGS) entry which is preliminary data.</text>
</comment>
<evidence type="ECO:0000259" key="7">
    <source>
        <dbReference type="PROSITE" id="PS50222"/>
    </source>
</evidence>
<reference evidence="8" key="1">
    <citation type="journal article" date="2020" name="bioRxiv">
        <title>Comparative genomics of Chlamydomonas.</title>
        <authorList>
            <person name="Craig R.J."/>
            <person name="Hasan A.R."/>
            <person name="Ness R.W."/>
            <person name="Keightley P.D."/>
        </authorList>
    </citation>
    <scope>NUCLEOTIDE SEQUENCE</scope>
    <source>
        <strain evidence="8">SAG 7.73</strain>
    </source>
</reference>
<accession>A0A835WEH2</accession>
<dbReference type="PANTHER" id="PTHR46212:SF3">
    <property type="entry name" value="GH27120P"/>
    <property type="match status" value="1"/>
</dbReference>
<protein>
    <recommendedName>
        <fullName evidence="7">EF-hand domain-containing protein</fullName>
    </recommendedName>
</protein>
<dbReference type="Pfam" id="PF13499">
    <property type="entry name" value="EF-hand_7"/>
    <property type="match status" value="1"/>
</dbReference>
<evidence type="ECO:0000256" key="3">
    <source>
        <dbReference type="ARBA" id="ARBA00022723"/>
    </source>
</evidence>
<dbReference type="AlphaFoldDB" id="A0A835WEH2"/>
<feature type="region of interest" description="Disordered" evidence="6">
    <location>
        <begin position="1"/>
        <end position="29"/>
    </location>
</feature>
<dbReference type="InterPro" id="IPR018247">
    <property type="entry name" value="EF_Hand_1_Ca_BS"/>
</dbReference>
<dbReference type="PROSITE" id="PS50222">
    <property type="entry name" value="EF_HAND_2"/>
    <property type="match status" value="2"/>
</dbReference>